<dbReference type="OrthoDB" id="9815425at2"/>
<evidence type="ECO:0000313" key="6">
    <source>
        <dbReference type="EMBL" id="RPF50542.1"/>
    </source>
</evidence>
<accession>A0A3N5BSS2</accession>
<dbReference type="PANTHER" id="PTHR48081">
    <property type="entry name" value="AB HYDROLASE SUPERFAMILY PROTEIN C4A8.06C"/>
    <property type="match status" value="1"/>
</dbReference>
<reference evidence="6 7" key="1">
    <citation type="submission" date="2018-11" db="EMBL/GenBank/DDBJ databases">
        <title>Genomic Encyclopedia of Type Strains, Phase IV (KMG-IV): sequencing the most valuable type-strain genomes for metagenomic binning, comparative biology and taxonomic classification.</title>
        <authorList>
            <person name="Goeker M."/>
        </authorList>
    </citation>
    <scope>NUCLEOTIDE SEQUENCE [LARGE SCALE GENOMIC DNA]</scope>
    <source>
        <strain evidence="6 7">DSM 18090</strain>
    </source>
</reference>
<feature type="active site" evidence="3">
    <location>
        <position position="229"/>
    </location>
</feature>
<feature type="transmembrane region" description="Helical" evidence="4">
    <location>
        <begin position="12"/>
        <end position="29"/>
    </location>
</feature>
<keyword evidence="7" id="KW-1185">Reference proteome</keyword>
<feature type="transmembrane region" description="Helical" evidence="4">
    <location>
        <begin position="60"/>
        <end position="78"/>
    </location>
</feature>
<dbReference type="EMBL" id="RKRF01000012">
    <property type="protein sequence ID" value="RPF50542.1"/>
    <property type="molecule type" value="Genomic_DNA"/>
</dbReference>
<evidence type="ECO:0000259" key="5">
    <source>
        <dbReference type="Pfam" id="PF07859"/>
    </source>
</evidence>
<name>A0A3N5BSS2_9BACI</name>
<dbReference type="PANTHER" id="PTHR48081:SF30">
    <property type="entry name" value="ACETYL-HYDROLASE LIPR-RELATED"/>
    <property type="match status" value="1"/>
</dbReference>
<protein>
    <submittedName>
        <fullName evidence="6">Acetyl esterase/lipase</fullName>
    </submittedName>
</protein>
<dbReference type="GO" id="GO:0004806">
    <property type="term" value="F:triacylglycerol lipase activity"/>
    <property type="evidence" value="ECO:0007669"/>
    <property type="project" value="TreeGrafter"/>
</dbReference>
<sequence>MNPLPSQLKTILFYTILFAVFTPTLVLMMILDHRWLSYIIVGILIIIILISRKQLATKQYIIVWVIVLLVTGLSLVYGRPNLAVSFQGHYINETVKLINFTQQKWLDERRKFKSQPYDINDWTPPENYQNELIQLTETNGYLLSNTNQESNHVIYQIHGGAYIKQFTKRYNEIAIKYSKAYDNADVFSIDYRTAPEYEHPAALKDAIEGYQWLLAQGYQHDDIIIAGDSSGGGLALAMTLKLRDTNQPLPKSLVLASPWSDLSAEGESYKTKIKDDAIFGSPSIEDAPQYPIPITYAGEHDLTDPYLSPAYGDYEGFPPILIQTGSEELLLSDSEIIEQKAKEAELKIFPGMFHNFYINHPSIPEGKEAWEHISEFIEKR</sequence>
<dbReference type="PROSITE" id="PS01174">
    <property type="entry name" value="LIPASE_GDXG_SER"/>
    <property type="match status" value="1"/>
</dbReference>
<dbReference type="InterPro" id="IPR029058">
    <property type="entry name" value="AB_hydrolase_fold"/>
</dbReference>
<feature type="transmembrane region" description="Helical" evidence="4">
    <location>
        <begin position="35"/>
        <end position="51"/>
    </location>
</feature>
<comment type="caution">
    <text evidence="6">The sequence shown here is derived from an EMBL/GenBank/DDBJ whole genome shotgun (WGS) entry which is preliminary data.</text>
</comment>
<gene>
    <name evidence="6" type="ORF">EDC24_2508</name>
</gene>
<evidence type="ECO:0000256" key="2">
    <source>
        <dbReference type="ARBA" id="ARBA00022801"/>
    </source>
</evidence>
<evidence type="ECO:0000313" key="7">
    <source>
        <dbReference type="Proteomes" id="UP000276443"/>
    </source>
</evidence>
<dbReference type="Gene3D" id="3.40.50.1820">
    <property type="entry name" value="alpha/beta hydrolase"/>
    <property type="match status" value="1"/>
</dbReference>
<dbReference type="RefSeq" id="WP_124223033.1">
    <property type="nucleotide sequence ID" value="NZ_RKRF01000012.1"/>
</dbReference>
<comment type="similarity">
    <text evidence="1">Belongs to the 'GDXG' lipolytic enzyme family.</text>
</comment>
<keyword evidence="4" id="KW-0812">Transmembrane</keyword>
<dbReference type="InterPro" id="IPR013094">
    <property type="entry name" value="AB_hydrolase_3"/>
</dbReference>
<keyword evidence="4" id="KW-0472">Membrane</keyword>
<dbReference type="AlphaFoldDB" id="A0A3N5BSS2"/>
<feature type="domain" description="Alpha/beta hydrolase fold-3" evidence="5">
    <location>
        <begin position="156"/>
        <end position="357"/>
    </location>
</feature>
<dbReference type="SUPFAM" id="SSF53474">
    <property type="entry name" value="alpha/beta-Hydrolases"/>
    <property type="match status" value="1"/>
</dbReference>
<dbReference type="InterPro" id="IPR033140">
    <property type="entry name" value="Lipase_GDXG_put_SER_AS"/>
</dbReference>
<dbReference type="Proteomes" id="UP000276443">
    <property type="component" value="Unassembled WGS sequence"/>
</dbReference>
<proteinExistence type="inferred from homology"/>
<evidence type="ECO:0000256" key="1">
    <source>
        <dbReference type="ARBA" id="ARBA00010515"/>
    </source>
</evidence>
<evidence type="ECO:0000256" key="4">
    <source>
        <dbReference type="SAM" id="Phobius"/>
    </source>
</evidence>
<organism evidence="6 7">
    <name type="scientific">Aquisalibacillus elongatus</name>
    <dbReference type="NCBI Taxonomy" id="485577"/>
    <lineage>
        <taxon>Bacteria</taxon>
        <taxon>Bacillati</taxon>
        <taxon>Bacillota</taxon>
        <taxon>Bacilli</taxon>
        <taxon>Bacillales</taxon>
        <taxon>Bacillaceae</taxon>
        <taxon>Aquisalibacillus</taxon>
    </lineage>
</organism>
<dbReference type="Pfam" id="PF07859">
    <property type="entry name" value="Abhydrolase_3"/>
    <property type="match status" value="1"/>
</dbReference>
<evidence type="ECO:0000256" key="3">
    <source>
        <dbReference type="PROSITE-ProRule" id="PRU10038"/>
    </source>
</evidence>
<keyword evidence="4" id="KW-1133">Transmembrane helix</keyword>
<keyword evidence="2" id="KW-0378">Hydrolase</keyword>
<dbReference type="InterPro" id="IPR050300">
    <property type="entry name" value="GDXG_lipolytic_enzyme"/>
</dbReference>